<keyword evidence="7" id="KW-1133">Transmembrane helix</keyword>
<reference evidence="11" key="1">
    <citation type="submission" date="2022-08" db="UniProtKB">
        <authorList>
            <consortium name="EnsemblMetazoa"/>
        </authorList>
    </citation>
    <scope>IDENTIFICATION</scope>
    <source>
        <strain evidence="11">05x7-T-G4-1.051#20</strain>
    </source>
</reference>
<name>A0A8W8MN49_MAGGI</name>
<comment type="subcellular location">
    <subcellularLocation>
        <location evidence="1">Membrane</location>
        <topology evidence="1">Single-pass type I membrane protein</topology>
    </subcellularLocation>
</comment>
<evidence type="ECO:0000259" key="9">
    <source>
        <dbReference type="PROSITE" id="PS50835"/>
    </source>
</evidence>
<organism evidence="11 12">
    <name type="scientific">Magallana gigas</name>
    <name type="common">Pacific oyster</name>
    <name type="synonym">Crassostrea gigas</name>
    <dbReference type="NCBI Taxonomy" id="29159"/>
    <lineage>
        <taxon>Eukaryota</taxon>
        <taxon>Metazoa</taxon>
        <taxon>Spiralia</taxon>
        <taxon>Lophotrochozoa</taxon>
        <taxon>Mollusca</taxon>
        <taxon>Bivalvia</taxon>
        <taxon>Autobranchia</taxon>
        <taxon>Pteriomorphia</taxon>
        <taxon>Ostreida</taxon>
        <taxon>Ostreoidea</taxon>
        <taxon>Ostreidae</taxon>
        <taxon>Magallana</taxon>
    </lineage>
</organism>
<dbReference type="GO" id="GO:0098609">
    <property type="term" value="P:cell-cell adhesion"/>
    <property type="evidence" value="ECO:0007669"/>
    <property type="project" value="TreeGrafter"/>
</dbReference>
<evidence type="ECO:0000256" key="3">
    <source>
        <dbReference type="ARBA" id="ARBA00023157"/>
    </source>
</evidence>
<dbReference type="AlphaFoldDB" id="A0A8W8MN49"/>
<evidence type="ECO:0000256" key="2">
    <source>
        <dbReference type="ARBA" id="ARBA00023136"/>
    </source>
</evidence>
<proteinExistence type="predicted"/>
<feature type="domain" description="Ig-like" evidence="9">
    <location>
        <begin position="537"/>
        <end position="613"/>
    </location>
</feature>
<keyword evidence="2 7" id="KW-0472">Membrane</keyword>
<sequence>MNHFNIIRSNTYRLFWLICIVSITEECCGTTTVLETDSSGCITFPFQTEMTPAFIVRNERTTLCYIFNDRVTMLPLAWNRKFTCTYSNATFNLNISDIKFSDAGLFSLKVSTVLVQNVTLEVHGKRYNLTGSSDLAVLGNAFNWTCGMYIPPGNNIPGVVFRRNNNLVVVIGYKNSTCTIQSLATRYKYRCSSKSNYVLTIPAQNMTEYEQASVWRCEYIEGHIYRSPDMVLYLAIDVNNVSMIPTDNPLTIREGTQREVRCVVNSNAVPAPIISWYLDSKDITSRAGTDTTSIIITGNRTDNTKMIECRATNNNKFPKTASTILNIEYPPHVNFLPQQNIIEGRNLSVKCSTTFSNPSTTTFFWTKDDSPEFKVNGAILKIPFIQKNISGIYRCTAVNIYSNLEKGSDSQSMVINVLYVQHKKDSYSYVEKGSDSQSVTINVLYPPIVSKLSQQDIIEGGNLSVNCIASPGNPSSTTFYWTKVDNPGFRQNGPTLRLLNIQRNSSGVYMCSAENIYTSGENGIQNQTMVVNVLYHPTIENKPHQIINTSETVTLTRHISSNPPSDVSWYDKSKLLKTQISVSTTTLTIKDATCKHMKNYTLVVSNGIENTVTALVELIVNCVPMPSPTKISLRITFASEIDFSTTVIAYPEPHYELMYKNGSRNNQWKSNLTRNTLKNFTIHFSQTVFELISFEVYHLVVRNAFGEATVLVNVFKQRKPDIPRDIKVMCEFLKARVQWISSFDGGDPQKFTVMILNGLDGKSLPYRFPDEGENKTHVAFVHNLQPSVTYWFYVTAKNSQGSSTSEVTSCKTVEETTSSQTGVVAGSVGGALVLVTIVLILGIFAHRRYTCIIAFEERNRDMYDDLTPNENANQYEAILQKDNHGNNEKLYEQLQESVAKEGHSENQNIPLKTKDSSDDEFVPLDAEEYANTSFMK</sequence>
<dbReference type="GO" id="GO:0005911">
    <property type="term" value="C:cell-cell junction"/>
    <property type="evidence" value="ECO:0007669"/>
    <property type="project" value="TreeGrafter"/>
</dbReference>
<dbReference type="PROSITE" id="PS50835">
    <property type="entry name" value="IG_LIKE"/>
    <property type="match status" value="4"/>
</dbReference>
<dbReference type="InterPro" id="IPR003961">
    <property type="entry name" value="FN3_dom"/>
</dbReference>
<dbReference type="Proteomes" id="UP000005408">
    <property type="component" value="Unassembled WGS sequence"/>
</dbReference>
<dbReference type="SUPFAM" id="SSF48726">
    <property type="entry name" value="Immunoglobulin"/>
    <property type="match status" value="4"/>
</dbReference>
<dbReference type="PANTHER" id="PTHR11640">
    <property type="entry name" value="NEPHRIN"/>
    <property type="match status" value="1"/>
</dbReference>
<dbReference type="GO" id="GO:0050839">
    <property type="term" value="F:cell adhesion molecule binding"/>
    <property type="evidence" value="ECO:0007669"/>
    <property type="project" value="TreeGrafter"/>
</dbReference>
<evidence type="ECO:0000313" key="11">
    <source>
        <dbReference type="EnsemblMetazoa" id="G34256.1:cds"/>
    </source>
</evidence>
<dbReference type="PROSITE" id="PS50853">
    <property type="entry name" value="FN3"/>
    <property type="match status" value="1"/>
</dbReference>
<dbReference type="InterPro" id="IPR051275">
    <property type="entry name" value="Cell_adhesion_signaling"/>
</dbReference>
<dbReference type="SUPFAM" id="SSF49265">
    <property type="entry name" value="Fibronectin type III"/>
    <property type="match status" value="1"/>
</dbReference>
<feature type="domain" description="Ig-like" evidence="9">
    <location>
        <begin position="228"/>
        <end position="325"/>
    </location>
</feature>
<dbReference type="GO" id="GO:0005886">
    <property type="term" value="C:plasma membrane"/>
    <property type="evidence" value="ECO:0007669"/>
    <property type="project" value="TreeGrafter"/>
</dbReference>
<protein>
    <recommendedName>
        <fullName evidence="13">Hemicentin-1-like</fullName>
    </recommendedName>
</protein>
<keyword evidence="3" id="KW-1015">Disulfide bond</keyword>
<dbReference type="SMART" id="SM00409">
    <property type="entry name" value="IG"/>
    <property type="match status" value="5"/>
</dbReference>
<keyword evidence="8" id="KW-0732">Signal</keyword>
<dbReference type="SMART" id="SM00408">
    <property type="entry name" value="IGc2"/>
    <property type="match status" value="3"/>
</dbReference>
<keyword evidence="7" id="KW-0812">Transmembrane</keyword>
<feature type="domain" description="Ig-like" evidence="9">
    <location>
        <begin position="331"/>
        <end position="416"/>
    </location>
</feature>
<evidence type="ECO:0000256" key="4">
    <source>
        <dbReference type="ARBA" id="ARBA00023180"/>
    </source>
</evidence>
<keyword evidence="12" id="KW-1185">Reference proteome</keyword>
<dbReference type="InterPro" id="IPR013783">
    <property type="entry name" value="Ig-like_fold"/>
</dbReference>
<feature type="transmembrane region" description="Helical" evidence="7">
    <location>
        <begin position="823"/>
        <end position="845"/>
    </location>
</feature>
<feature type="domain" description="Fibronectin type-III" evidence="10">
    <location>
        <begin position="719"/>
        <end position="815"/>
    </location>
</feature>
<feature type="domain" description="Ig-like" evidence="9">
    <location>
        <begin position="446"/>
        <end position="531"/>
    </location>
</feature>
<evidence type="ECO:0000256" key="6">
    <source>
        <dbReference type="SAM" id="MobiDB-lite"/>
    </source>
</evidence>
<dbReference type="InterPro" id="IPR036116">
    <property type="entry name" value="FN3_sf"/>
</dbReference>
<dbReference type="InterPro" id="IPR036179">
    <property type="entry name" value="Ig-like_dom_sf"/>
</dbReference>
<dbReference type="CDD" id="cd00063">
    <property type="entry name" value="FN3"/>
    <property type="match status" value="1"/>
</dbReference>
<keyword evidence="4" id="KW-0325">Glycoprotein</keyword>
<dbReference type="InterPro" id="IPR003599">
    <property type="entry name" value="Ig_sub"/>
</dbReference>
<evidence type="ECO:0000313" key="12">
    <source>
        <dbReference type="Proteomes" id="UP000005408"/>
    </source>
</evidence>
<evidence type="ECO:0008006" key="13">
    <source>
        <dbReference type="Google" id="ProtNLM"/>
    </source>
</evidence>
<evidence type="ECO:0000259" key="10">
    <source>
        <dbReference type="PROSITE" id="PS50853"/>
    </source>
</evidence>
<evidence type="ECO:0000256" key="1">
    <source>
        <dbReference type="ARBA" id="ARBA00004479"/>
    </source>
</evidence>
<accession>A0A8W8MN49</accession>
<dbReference type="Gene3D" id="2.60.40.10">
    <property type="entry name" value="Immunoglobulins"/>
    <property type="match status" value="5"/>
</dbReference>
<feature type="signal peptide" evidence="8">
    <location>
        <begin position="1"/>
        <end position="29"/>
    </location>
</feature>
<dbReference type="InterPro" id="IPR003598">
    <property type="entry name" value="Ig_sub2"/>
</dbReference>
<feature type="chain" id="PRO_5036446976" description="Hemicentin-1-like" evidence="8">
    <location>
        <begin position="30"/>
        <end position="936"/>
    </location>
</feature>
<dbReference type="PANTHER" id="PTHR11640:SF31">
    <property type="entry name" value="IRREGULAR CHIASM C-ROUGHEST PROTEIN-RELATED"/>
    <property type="match status" value="1"/>
</dbReference>
<evidence type="ECO:0000256" key="7">
    <source>
        <dbReference type="SAM" id="Phobius"/>
    </source>
</evidence>
<dbReference type="EnsemblMetazoa" id="G34256.1">
    <property type="protein sequence ID" value="G34256.1:cds"/>
    <property type="gene ID" value="G34256"/>
</dbReference>
<evidence type="ECO:0000256" key="5">
    <source>
        <dbReference type="ARBA" id="ARBA00023319"/>
    </source>
</evidence>
<keyword evidence="5" id="KW-0393">Immunoglobulin domain</keyword>
<dbReference type="Pfam" id="PF13927">
    <property type="entry name" value="Ig_3"/>
    <property type="match status" value="3"/>
</dbReference>
<feature type="region of interest" description="Disordered" evidence="6">
    <location>
        <begin position="898"/>
        <end position="922"/>
    </location>
</feature>
<dbReference type="InterPro" id="IPR007110">
    <property type="entry name" value="Ig-like_dom"/>
</dbReference>
<evidence type="ECO:0000256" key="8">
    <source>
        <dbReference type="SAM" id="SignalP"/>
    </source>
</evidence>